<sequence>MAKCRRRRKMCRTRCRSRSGRFKRCRSGDRRYRVQQRCCRARRSCGRRRRRRSGCRRRGRAGGGNCAKAVDSSSSQCMAGDCLTLQVATARAVRVCASIELCSSLCSRSLKLYLWRCRSRSGSFKRCRRCDRRYKIRRRRSRS</sequence>
<evidence type="ECO:0008006" key="3">
    <source>
        <dbReference type="Google" id="ProtNLM"/>
    </source>
</evidence>
<gene>
    <name evidence="1" type="ORF">ABMA27_012606</name>
</gene>
<keyword evidence="2" id="KW-1185">Reference proteome</keyword>
<name>A0ABR3GZ76_LOXSC</name>
<dbReference type="Proteomes" id="UP001549920">
    <property type="component" value="Unassembled WGS sequence"/>
</dbReference>
<reference evidence="1 2" key="1">
    <citation type="submission" date="2024-06" db="EMBL/GenBank/DDBJ databases">
        <title>A chromosome-level genome assembly of beet webworm, Loxostege sticticalis.</title>
        <authorList>
            <person name="Zhang Y."/>
        </authorList>
    </citation>
    <scope>NUCLEOTIDE SEQUENCE [LARGE SCALE GENOMIC DNA]</scope>
    <source>
        <strain evidence="1">AQ026</strain>
        <tissue evidence="1">Whole body</tissue>
    </source>
</reference>
<proteinExistence type="predicted"/>
<dbReference type="EMBL" id="JBEUOH010000031">
    <property type="protein sequence ID" value="KAL0852801.1"/>
    <property type="molecule type" value="Genomic_DNA"/>
</dbReference>
<comment type="caution">
    <text evidence="1">The sequence shown here is derived from an EMBL/GenBank/DDBJ whole genome shotgun (WGS) entry which is preliminary data.</text>
</comment>
<protein>
    <recommendedName>
        <fullName evidence="3">Sperm protamine P1</fullName>
    </recommendedName>
</protein>
<accession>A0ABR3GZ76</accession>
<evidence type="ECO:0000313" key="2">
    <source>
        <dbReference type="Proteomes" id="UP001549920"/>
    </source>
</evidence>
<organism evidence="1 2">
    <name type="scientific">Loxostege sticticalis</name>
    <name type="common">Beet webworm moth</name>
    <dbReference type="NCBI Taxonomy" id="481309"/>
    <lineage>
        <taxon>Eukaryota</taxon>
        <taxon>Metazoa</taxon>
        <taxon>Ecdysozoa</taxon>
        <taxon>Arthropoda</taxon>
        <taxon>Hexapoda</taxon>
        <taxon>Insecta</taxon>
        <taxon>Pterygota</taxon>
        <taxon>Neoptera</taxon>
        <taxon>Endopterygota</taxon>
        <taxon>Lepidoptera</taxon>
        <taxon>Glossata</taxon>
        <taxon>Ditrysia</taxon>
        <taxon>Pyraloidea</taxon>
        <taxon>Crambidae</taxon>
        <taxon>Pyraustinae</taxon>
        <taxon>Loxostege</taxon>
    </lineage>
</organism>
<evidence type="ECO:0000313" key="1">
    <source>
        <dbReference type="EMBL" id="KAL0852801.1"/>
    </source>
</evidence>